<dbReference type="EMBL" id="JAKCXM010000468">
    <property type="protein sequence ID" value="KAJ0393725.1"/>
    <property type="molecule type" value="Genomic_DNA"/>
</dbReference>
<protein>
    <submittedName>
        <fullName evidence="6">Uncharacterized protein</fullName>
    </submittedName>
</protein>
<feature type="transmembrane region" description="Helical" evidence="5">
    <location>
        <begin position="277"/>
        <end position="297"/>
    </location>
</feature>
<keyword evidence="3 5" id="KW-1133">Transmembrane helix</keyword>
<dbReference type="PANTHER" id="PTHR11040:SF140">
    <property type="entry name" value="ZRT (ZRT), IRT- (IRT-) LIKE PROTEIN TRANSPORTER"/>
    <property type="match status" value="1"/>
</dbReference>
<dbReference type="Proteomes" id="UP001209570">
    <property type="component" value="Unassembled WGS sequence"/>
</dbReference>
<dbReference type="Pfam" id="PF02535">
    <property type="entry name" value="Zip"/>
    <property type="match status" value="1"/>
</dbReference>
<keyword evidence="4 5" id="KW-0472">Membrane</keyword>
<keyword evidence="7" id="KW-1185">Reference proteome</keyword>
<evidence type="ECO:0000256" key="2">
    <source>
        <dbReference type="ARBA" id="ARBA00022692"/>
    </source>
</evidence>
<feature type="transmembrane region" description="Helical" evidence="5">
    <location>
        <begin position="41"/>
        <end position="59"/>
    </location>
</feature>
<sequence length="330" mass="35152">MDSAATFKLISAVVIWALALLGAAFPLVVKDRIAPTVTSMLNMLAAGIFLAGSCLHLLPDAEENRTLATMGCLPSGKCLHLAHFFYALGFLVILLLEVFANAMQRRFGHALSHNDRMQSHIADEQTRLTAPSHHHTHNGYSAAVDLKEPAVNRPAPGCASSMPLSEERQKDLEMAHTHFEGIMDENPILAFVVFVALSFHSVMEGMGVGAAKGAAWDIFIAILAHKALAAFALSLELLHHSVARERLVMTIAVYSMMTPLGILLGSVFAGSAQEESAASGICSALAGGTFLFVAVSEIIPQELSRGTDLVGKCGALATGFVFMGLLSIWT</sequence>
<feature type="transmembrane region" description="Helical" evidence="5">
    <location>
        <begin position="6"/>
        <end position="29"/>
    </location>
</feature>
<dbReference type="InterPro" id="IPR003689">
    <property type="entry name" value="ZIP"/>
</dbReference>
<evidence type="ECO:0000256" key="5">
    <source>
        <dbReference type="SAM" id="Phobius"/>
    </source>
</evidence>
<feature type="transmembrane region" description="Helical" evidence="5">
    <location>
        <begin position="214"/>
        <end position="235"/>
    </location>
</feature>
<feature type="transmembrane region" description="Helical" evidence="5">
    <location>
        <begin position="79"/>
        <end position="100"/>
    </location>
</feature>
<evidence type="ECO:0000313" key="6">
    <source>
        <dbReference type="EMBL" id="KAJ0393725.1"/>
    </source>
</evidence>
<keyword evidence="2 5" id="KW-0812">Transmembrane</keyword>
<dbReference type="GO" id="GO:0005385">
    <property type="term" value="F:zinc ion transmembrane transporter activity"/>
    <property type="evidence" value="ECO:0007669"/>
    <property type="project" value="TreeGrafter"/>
</dbReference>
<proteinExistence type="predicted"/>
<feature type="transmembrane region" description="Helical" evidence="5">
    <location>
        <begin position="247"/>
        <end position="271"/>
    </location>
</feature>
<feature type="transmembrane region" description="Helical" evidence="5">
    <location>
        <begin position="309"/>
        <end position="329"/>
    </location>
</feature>
<comment type="subcellular location">
    <subcellularLocation>
        <location evidence="1">Membrane</location>
        <topology evidence="1">Multi-pass membrane protein</topology>
    </subcellularLocation>
</comment>
<reference evidence="6" key="1">
    <citation type="submission" date="2021-12" db="EMBL/GenBank/DDBJ databases">
        <title>Prjna785345.</title>
        <authorList>
            <person name="Rujirawat T."/>
            <person name="Krajaejun T."/>
        </authorList>
    </citation>
    <scope>NUCLEOTIDE SEQUENCE</scope>
    <source>
        <strain evidence="6">Pi057C3</strain>
    </source>
</reference>
<evidence type="ECO:0000256" key="3">
    <source>
        <dbReference type="ARBA" id="ARBA00022989"/>
    </source>
</evidence>
<evidence type="ECO:0000256" key="4">
    <source>
        <dbReference type="ARBA" id="ARBA00023136"/>
    </source>
</evidence>
<gene>
    <name evidence="6" type="ORF">P43SY_004926</name>
</gene>
<evidence type="ECO:0000313" key="7">
    <source>
        <dbReference type="Proteomes" id="UP001209570"/>
    </source>
</evidence>
<comment type="caution">
    <text evidence="6">The sequence shown here is derived from an EMBL/GenBank/DDBJ whole genome shotgun (WGS) entry which is preliminary data.</text>
</comment>
<dbReference type="PANTHER" id="PTHR11040">
    <property type="entry name" value="ZINC/IRON TRANSPORTER"/>
    <property type="match status" value="1"/>
</dbReference>
<name>A0AAD5LUL7_PYTIN</name>
<organism evidence="6 7">
    <name type="scientific">Pythium insidiosum</name>
    <name type="common">Pythiosis disease agent</name>
    <dbReference type="NCBI Taxonomy" id="114742"/>
    <lineage>
        <taxon>Eukaryota</taxon>
        <taxon>Sar</taxon>
        <taxon>Stramenopiles</taxon>
        <taxon>Oomycota</taxon>
        <taxon>Peronosporomycetes</taxon>
        <taxon>Pythiales</taxon>
        <taxon>Pythiaceae</taxon>
        <taxon>Pythium</taxon>
    </lineage>
</organism>
<evidence type="ECO:0000256" key="1">
    <source>
        <dbReference type="ARBA" id="ARBA00004141"/>
    </source>
</evidence>
<dbReference type="GO" id="GO:0016020">
    <property type="term" value="C:membrane"/>
    <property type="evidence" value="ECO:0007669"/>
    <property type="project" value="UniProtKB-SubCell"/>
</dbReference>
<accession>A0AAD5LUL7</accession>
<dbReference type="AlphaFoldDB" id="A0AAD5LUL7"/>
<feature type="transmembrane region" description="Helical" evidence="5">
    <location>
        <begin position="188"/>
        <end position="208"/>
    </location>
</feature>